<evidence type="ECO:0000313" key="1">
    <source>
        <dbReference type="EMBL" id="TKI60754.1"/>
    </source>
</evidence>
<dbReference type="AlphaFoldDB" id="A0A4U2YJ96"/>
<dbReference type="EMBL" id="SZPY01000004">
    <property type="protein sequence ID" value="TKI60754.1"/>
    <property type="molecule type" value="Genomic_DNA"/>
</dbReference>
<organism evidence="1 2">
    <name type="scientific">Nocardioides jishulii</name>
    <dbReference type="NCBI Taxonomy" id="2575440"/>
    <lineage>
        <taxon>Bacteria</taxon>
        <taxon>Bacillati</taxon>
        <taxon>Actinomycetota</taxon>
        <taxon>Actinomycetes</taxon>
        <taxon>Propionibacteriales</taxon>
        <taxon>Nocardioidaceae</taxon>
        <taxon>Nocardioides</taxon>
    </lineage>
</organism>
<proteinExistence type="predicted"/>
<protein>
    <submittedName>
        <fullName evidence="1">Uncharacterized protein</fullName>
    </submittedName>
</protein>
<accession>A0A4U2YJ96</accession>
<keyword evidence="2" id="KW-1185">Reference proteome</keyword>
<gene>
    <name evidence="1" type="ORF">FC770_14675</name>
</gene>
<name>A0A4U2YJ96_9ACTN</name>
<comment type="caution">
    <text evidence="1">The sequence shown here is derived from an EMBL/GenBank/DDBJ whole genome shotgun (WGS) entry which is preliminary data.</text>
</comment>
<evidence type="ECO:0000313" key="2">
    <source>
        <dbReference type="Proteomes" id="UP000307808"/>
    </source>
</evidence>
<dbReference type="Proteomes" id="UP000307808">
    <property type="component" value="Unassembled WGS sequence"/>
</dbReference>
<dbReference type="RefSeq" id="WP_137067061.1">
    <property type="nucleotide sequence ID" value="NZ_CP040748.1"/>
</dbReference>
<reference evidence="1 2" key="1">
    <citation type="submission" date="2019-04" db="EMBL/GenBank/DDBJ databases">
        <authorList>
            <person name="Dong K."/>
        </authorList>
    </citation>
    <scope>NUCLEOTIDE SEQUENCE [LARGE SCALE GENOMIC DNA]</scope>
    <source>
        <strain evidence="2">dk3543</strain>
    </source>
</reference>
<sequence>MSAVPVAVPCPSWCDEESGHGYELVGPQDSDARIHGTIAAREGDWVADVTGFGYWTGKGETLERLGIELNQPEVVDSRELAVSSAEEARALARLLLAAADTMDRINAEVPA</sequence>